<comment type="caution">
    <text evidence="2">The sequence shown here is derived from an EMBL/GenBank/DDBJ whole genome shotgun (WGS) entry which is preliminary data.</text>
</comment>
<feature type="non-terminal residue" evidence="2">
    <location>
        <position position="584"/>
    </location>
</feature>
<feature type="region of interest" description="Disordered" evidence="1">
    <location>
        <begin position="522"/>
        <end position="543"/>
    </location>
</feature>
<dbReference type="EMBL" id="CAMXCT010000520">
    <property type="protein sequence ID" value="CAI3979893.1"/>
    <property type="molecule type" value="Genomic_DNA"/>
</dbReference>
<keyword evidence="4" id="KW-1185">Reference proteome</keyword>
<protein>
    <submittedName>
        <fullName evidence="3">Low conductance mechanosensitive channel YnaI</fullName>
    </submittedName>
</protein>
<organism evidence="2">
    <name type="scientific">Cladocopium goreaui</name>
    <dbReference type="NCBI Taxonomy" id="2562237"/>
    <lineage>
        <taxon>Eukaryota</taxon>
        <taxon>Sar</taxon>
        <taxon>Alveolata</taxon>
        <taxon>Dinophyceae</taxon>
        <taxon>Suessiales</taxon>
        <taxon>Symbiodiniaceae</taxon>
        <taxon>Cladocopium</taxon>
    </lineage>
</organism>
<dbReference type="EMBL" id="CAMXCT030000520">
    <property type="protein sequence ID" value="CAL4767205.1"/>
    <property type="molecule type" value="Genomic_DNA"/>
</dbReference>
<reference evidence="2" key="1">
    <citation type="submission" date="2022-10" db="EMBL/GenBank/DDBJ databases">
        <authorList>
            <person name="Chen Y."/>
            <person name="Dougan E. K."/>
            <person name="Chan C."/>
            <person name="Rhodes N."/>
            <person name="Thang M."/>
        </authorList>
    </citation>
    <scope>NUCLEOTIDE SEQUENCE</scope>
</reference>
<proteinExistence type="predicted"/>
<gene>
    <name evidence="2" type="ORF">C1SCF055_LOCUS7814</name>
</gene>
<accession>A0A9P1FKX0</accession>
<name>A0A9P1FKX0_9DINO</name>
<sequence length="584" mass="66168">DQDQEDMDRGVALHQKGLNSAVIDKQWRWATDDEMKPVLEATGWNGEHKAEPTTEELQTWAALGTLPPGQGGHPKTSRGLQEWSVPNVSRDVSKLEHQMLENVKRWTPCFDWIPRPLATGEKFFLILYSGHRRCGDIASWFQWDGRVRPIAIDVAVDKEAGDIMNCDLWIRLIKSRRVVGGHAGPPCETYTSARWNQLEGEVCPRPLRDSDQPWGRDFLTLREGLQVNVGTALMLMALRLLVTIFIFGGSISLEHPKGNQEDTRQWCIWQSAFMRWLLLDAQIQTVTFLQGPLGQKFAKPTTMMVGRLANFAHRIFATYNKKWALAPLFHVVPAYAVLVVKGDANCAAPRALDGNFYSFELARDFEPFVQAVERSLLRSPEGRARDNAAAFWDFLRYPSDAVASGADIFRYLAPLEDMLDLTDGIGPCAAPRKGRVVSIPTEKRVEHVFTNCQPLERDSCTEQEREFIDAADLQRESQVELELLRMSQLLDMSQSTTEPRNAELLDRMVILKRLKRENSWRFGRTSSKQRSATPRRQLRHAKRGCSAATLGGRWTDPLVVSGCVDLEHGKGGSDLFPRPTYRRT</sequence>
<dbReference type="AlphaFoldDB" id="A0A9P1FKX0"/>
<reference evidence="3 4" key="2">
    <citation type="submission" date="2024-05" db="EMBL/GenBank/DDBJ databases">
        <authorList>
            <person name="Chen Y."/>
            <person name="Shah S."/>
            <person name="Dougan E. K."/>
            <person name="Thang M."/>
            <person name="Chan C."/>
        </authorList>
    </citation>
    <scope>NUCLEOTIDE SEQUENCE [LARGE SCALE GENOMIC DNA]</scope>
</reference>
<evidence type="ECO:0000256" key="1">
    <source>
        <dbReference type="SAM" id="MobiDB-lite"/>
    </source>
</evidence>
<evidence type="ECO:0000313" key="3">
    <source>
        <dbReference type="EMBL" id="CAL4767205.1"/>
    </source>
</evidence>
<dbReference type="EMBL" id="CAMXCT020000520">
    <property type="protein sequence ID" value="CAL1133268.1"/>
    <property type="molecule type" value="Genomic_DNA"/>
</dbReference>
<feature type="compositionally biased region" description="Polar residues" evidence="1">
    <location>
        <begin position="524"/>
        <end position="534"/>
    </location>
</feature>
<dbReference type="Proteomes" id="UP001152797">
    <property type="component" value="Unassembled WGS sequence"/>
</dbReference>
<evidence type="ECO:0000313" key="4">
    <source>
        <dbReference type="Proteomes" id="UP001152797"/>
    </source>
</evidence>
<evidence type="ECO:0000313" key="2">
    <source>
        <dbReference type="EMBL" id="CAI3979893.1"/>
    </source>
</evidence>